<gene>
    <name evidence="6" type="ORF">D9R08_08970</name>
</gene>
<dbReference type="SUPFAM" id="SSF53850">
    <property type="entry name" value="Periplasmic binding protein-like II"/>
    <property type="match status" value="1"/>
</dbReference>
<keyword evidence="3" id="KW-0238">DNA-binding</keyword>
<dbReference type="InterPro" id="IPR036388">
    <property type="entry name" value="WH-like_DNA-bd_sf"/>
</dbReference>
<dbReference type="EMBL" id="RCNT01000004">
    <property type="protein sequence ID" value="RMA42242.1"/>
    <property type="molecule type" value="Genomic_DNA"/>
</dbReference>
<dbReference type="InterPro" id="IPR036390">
    <property type="entry name" value="WH_DNA-bd_sf"/>
</dbReference>
<dbReference type="RefSeq" id="WP_121897721.1">
    <property type="nucleotide sequence ID" value="NZ_RCNT01000004.1"/>
</dbReference>
<dbReference type="Pfam" id="PF03466">
    <property type="entry name" value="LysR_substrate"/>
    <property type="match status" value="1"/>
</dbReference>
<dbReference type="PANTHER" id="PTHR30419:SF8">
    <property type="entry name" value="NITROGEN ASSIMILATION TRANSCRIPTIONAL ACTIVATOR-RELATED"/>
    <property type="match status" value="1"/>
</dbReference>
<dbReference type="Proteomes" id="UP000281343">
    <property type="component" value="Unassembled WGS sequence"/>
</dbReference>
<evidence type="ECO:0000259" key="5">
    <source>
        <dbReference type="PROSITE" id="PS50931"/>
    </source>
</evidence>
<feature type="domain" description="HTH lysR-type" evidence="5">
    <location>
        <begin position="1"/>
        <end position="58"/>
    </location>
</feature>
<evidence type="ECO:0000256" key="1">
    <source>
        <dbReference type="ARBA" id="ARBA00009437"/>
    </source>
</evidence>
<comment type="similarity">
    <text evidence="1">Belongs to the LysR transcriptional regulatory family.</text>
</comment>
<comment type="caution">
    <text evidence="6">The sequence shown here is derived from an EMBL/GenBank/DDBJ whole genome shotgun (WGS) entry which is preliminary data.</text>
</comment>
<dbReference type="AlphaFoldDB" id="A0A3L9Y1B6"/>
<dbReference type="Gene3D" id="3.40.190.10">
    <property type="entry name" value="Periplasmic binding protein-like II"/>
    <property type="match status" value="2"/>
</dbReference>
<dbReference type="PANTHER" id="PTHR30419">
    <property type="entry name" value="HTH-TYPE TRANSCRIPTIONAL REGULATOR YBHD"/>
    <property type="match status" value="1"/>
</dbReference>
<dbReference type="Pfam" id="PF00126">
    <property type="entry name" value="HTH_1"/>
    <property type="match status" value="1"/>
</dbReference>
<reference evidence="6 7" key="1">
    <citation type="submission" date="2018-10" db="EMBL/GenBank/DDBJ databases">
        <authorList>
            <person name="Jung H.S."/>
            <person name="Jeon C.O."/>
        </authorList>
    </citation>
    <scope>NUCLEOTIDE SEQUENCE [LARGE SCALE GENOMIC DNA]</scope>
    <source>
        <strain evidence="6 7">MA-7-27</strain>
    </source>
</reference>
<proteinExistence type="inferred from homology"/>
<dbReference type="GO" id="GO:0003677">
    <property type="term" value="F:DNA binding"/>
    <property type="evidence" value="ECO:0007669"/>
    <property type="project" value="UniProtKB-KW"/>
</dbReference>
<evidence type="ECO:0000313" key="7">
    <source>
        <dbReference type="Proteomes" id="UP000281343"/>
    </source>
</evidence>
<keyword evidence="7" id="KW-1185">Reference proteome</keyword>
<evidence type="ECO:0000256" key="4">
    <source>
        <dbReference type="ARBA" id="ARBA00023163"/>
    </source>
</evidence>
<accession>A0A3L9Y1B6</accession>
<keyword evidence="2" id="KW-0805">Transcription regulation</keyword>
<dbReference type="InterPro" id="IPR050950">
    <property type="entry name" value="HTH-type_LysR_regulators"/>
</dbReference>
<evidence type="ECO:0000256" key="2">
    <source>
        <dbReference type="ARBA" id="ARBA00023015"/>
    </source>
</evidence>
<organism evidence="6 7">
    <name type="scientific">Rhodophyticola porphyridii</name>
    <dbReference type="NCBI Taxonomy" id="1852017"/>
    <lineage>
        <taxon>Bacteria</taxon>
        <taxon>Pseudomonadati</taxon>
        <taxon>Pseudomonadota</taxon>
        <taxon>Alphaproteobacteria</taxon>
        <taxon>Rhodobacterales</taxon>
        <taxon>Roseobacteraceae</taxon>
        <taxon>Rhodophyticola</taxon>
    </lineage>
</organism>
<protein>
    <submittedName>
        <fullName evidence="6">LysR family transcriptional regulator</fullName>
    </submittedName>
</protein>
<keyword evidence="4" id="KW-0804">Transcription</keyword>
<evidence type="ECO:0000313" key="6">
    <source>
        <dbReference type="EMBL" id="RMA42242.1"/>
    </source>
</evidence>
<evidence type="ECO:0000256" key="3">
    <source>
        <dbReference type="ARBA" id="ARBA00023125"/>
    </source>
</evidence>
<dbReference type="GO" id="GO:0003700">
    <property type="term" value="F:DNA-binding transcription factor activity"/>
    <property type="evidence" value="ECO:0007669"/>
    <property type="project" value="InterPro"/>
</dbReference>
<sequence>MHDRFLNYFDETARQGSIRKAAAVLNMSSSSLNRKIISTENKLGIRLFDRHADGVALTEAGVVVLEHCRNTLFDYQRIINMVEDIRDMRTGHINIATLDSVALSVLPEVLDTFRASYPEVGYTIQTAEPHDVMQAVADGTADIGLSFSNDLHPDVRCQAEKSTPIGAIMAHDHPLAERDLLEFDDLVPYPMIRSYDSQSHRSFVNEAVGGMGAQISTQLSTNSLPLAKAMILKGGGVGIYSKIGFVDEIEDGRLRYVGINSPLLRELRMGLLISARTGLLPVQHLLARALSKSLRSLRLDS</sequence>
<dbReference type="PROSITE" id="PS50931">
    <property type="entry name" value="HTH_LYSR"/>
    <property type="match status" value="1"/>
</dbReference>
<dbReference type="InterPro" id="IPR000847">
    <property type="entry name" value="LysR_HTH_N"/>
</dbReference>
<dbReference type="SUPFAM" id="SSF46785">
    <property type="entry name" value="Winged helix' DNA-binding domain"/>
    <property type="match status" value="1"/>
</dbReference>
<name>A0A3L9Y1B6_9RHOB</name>
<dbReference type="Gene3D" id="1.10.10.10">
    <property type="entry name" value="Winged helix-like DNA-binding domain superfamily/Winged helix DNA-binding domain"/>
    <property type="match status" value="1"/>
</dbReference>
<dbReference type="GO" id="GO:0005829">
    <property type="term" value="C:cytosol"/>
    <property type="evidence" value="ECO:0007669"/>
    <property type="project" value="TreeGrafter"/>
</dbReference>
<dbReference type="OrthoDB" id="9798121at2"/>
<dbReference type="InterPro" id="IPR005119">
    <property type="entry name" value="LysR_subst-bd"/>
</dbReference>